<dbReference type="Proteomes" id="UP000764837">
    <property type="component" value="Unassembled WGS sequence"/>
</dbReference>
<name>A0ABS2LUE0_9ACTN</name>
<gene>
    <name evidence="1" type="ORF">JOD64_002751</name>
</gene>
<reference evidence="1 2" key="1">
    <citation type="submission" date="2021-01" db="EMBL/GenBank/DDBJ databases">
        <title>Sequencing the genomes of 1000 actinobacteria strains.</title>
        <authorList>
            <person name="Klenk H.-P."/>
        </authorList>
    </citation>
    <scope>NUCLEOTIDE SEQUENCE [LARGE SCALE GENOMIC DNA]</scope>
    <source>
        <strain evidence="1 2">DSM 100204</strain>
    </source>
</reference>
<dbReference type="RefSeq" id="WP_307813378.1">
    <property type="nucleotide sequence ID" value="NZ_JAFBBP010000001.1"/>
</dbReference>
<evidence type="ECO:0000313" key="1">
    <source>
        <dbReference type="EMBL" id="MBM7491529.1"/>
    </source>
</evidence>
<protein>
    <submittedName>
        <fullName evidence="1">Uncharacterized protein</fullName>
    </submittedName>
</protein>
<proteinExistence type="predicted"/>
<sequence>MSTEPLRSAGPLIVDRSVHTVELVPHRIAGLLAPAVDRVFRAGMLAGRDGGGAELSQRYGGVAATGFLVDLRTRLAAPGGTVDGPGFAAITRYGDPLVSRRIVDKQVAYGMLHRHPNGGLSATERGAAFLTELYQVHAEVTEELWAGQDERVLRLVAALGRVLAYALVLADEEGDQTGSAFTALAPPYEPDGTGSGVLLLNRLGTLRYHRADAHAAAWTAAGHTASSIAALPPGPERFAIELETDRRAAGPYAALGADERLTMLADLAALPG</sequence>
<accession>A0ABS2LUE0</accession>
<keyword evidence="2" id="KW-1185">Reference proteome</keyword>
<evidence type="ECO:0000313" key="2">
    <source>
        <dbReference type="Proteomes" id="UP000764837"/>
    </source>
</evidence>
<dbReference type="EMBL" id="JAFBBP010000001">
    <property type="protein sequence ID" value="MBM7491529.1"/>
    <property type="molecule type" value="Genomic_DNA"/>
</dbReference>
<comment type="caution">
    <text evidence="1">The sequence shown here is derived from an EMBL/GenBank/DDBJ whole genome shotgun (WGS) entry which is preliminary data.</text>
</comment>
<organism evidence="1 2">
    <name type="scientific">Micromonospora luteifusca</name>
    <dbReference type="NCBI Taxonomy" id="709860"/>
    <lineage>
        <taxon>Bacteria</taxon>
        <taxon>Bacillati</taxon>
        <taxon>Actinomycetota</taxon>
        <taxon>Actinomycetes</taxon>
        <taxon>Micromonosporales</taxon>
        <taxon>Micromonosporaceae</taxon>
        <taxon>Micromonospora</taxon>
    </lineage>
</organism>